<reference evidence="15" key="1">
    <citation type="submission" date="2010-07" db="EMBL/GenBank/DDBJ databases">
        <authorList>
            <consortium name="CONSOLIDER consortium CSD2007-00005"/>
            <person name="Guazzaroni M.-E."/>
            <person name="Richter M."/>
            <person name="Garcia-Salamanca A."/>
            <person name="Yarza P."/>
            <person name="Ferrer M."/>
        </authorList>
    </citation>
    <scope>NUCLEOTIDE SEQUENCE</scope>
</reference>
<dbReference type="SUPFAM" id="SSF50447">
    <property type="entry name" value="Translation proteins"/>
    <property type="match status" value="1"/>
</dbReference>
<keyword evidence="13" id="KW-0175">Coiled coil</keyword>
<accession>D9PFR3</accession>
<dbReference type="InterPro" id="IPR018163">
    <property type="entry name" value="Thr/Ala-tRNA-synth_IIc_edit"/>
</dbReference>
<keyword evidence="10" id="KW-0694">RNA-binding</keyword>
<dbReference type="SMART" id="SM00863">
    <property type="entry name" value="tRNA_SAD"/>
    <property type="match status" value="1"/>
</dbReference>
<feature type="non-terminal residue" evidence="15">
    <location>
        <position position="1"/>
    </location>
</feature>
<dbReference type="GO" id="GO:0045892">
    <property type="term" value="P:negative regulation of DNA-templated transcription"/>
    <property type="evidence" value="ECO:0007669"/>
    <property type="project" value="TreeGrafter"/>
</dbReference>
<dbReference type="PANTHER" id="PTHR11777">
    <property type="entry name" value="ALANYL-TRNA SYNTHETASE"/>
    <property type="match status" value="1"/>
</dbReference>
<protein>
    <recommendedName>
        <fullName evidence="3">alanine--tRNA ligase</fullName>
        <ecNumber evidence="3">6.1.1.7</ecNumber>
    </recommendedName>
</protein>
<keyword evidence="12 15" id="KW-0030">Aminoacyl-tRNA synthetase</keyword>
<dbReference type="InterPro" id="IPR009000">
    <property type="entry name" value="Transl_B-barrel_sf"/>
</dbReference>
<dbReference type="InterPro" id="IPR018164">
    <property type="entry name" value="Ala-tRNA-synth_IIc_N"/>
</dbReference>
<sequence>WKGSGDAIANGDFKELKESFGVNNFVGYEHKSFKSKVIALLDEDFKITQEIKTSGWVMLDNTPFYPQSGGQRGDEGTLNDTIRVTDTKKFLDINLSHIEGKVKVGESVEAIVDDVRMQTAKHHSATHLLHAALREILGSHIAQAGSLVEENRLRFDFSHPQALNNEELDMIEAWVNDKIDKSIPSITNVMDIQSAKDKGAMALFGEKYGDEVRVVEFSDSSIELCGGIHVENSSQIGQFIILKESGVSAGVRRIEAICGKEAINFSKNLRVQIEEIKSELKNQDPINGISKLKEQVKSLKQELENSLNSQKSELDIQEIDGVSVVIAEIDSGDIKTMIDDFKIDSIKP</sequence>
<name>D9PFR3_9ZZZZ</name>
<proteinExistence type="inferred from homology"/>
<dbReference type="GO" id="GO:0000049">
    <property type="term" value="F:tRNA binding"/>
    <property type="evidence" value="ECO:0007669"/>
    <property type="project" value="UniProtKB-KW"/>
</dbReference>
<comment type="caution">
    <text evidence="15">The sequence shown here is derived from an EMBL/GenBank/DDBJ whole genome shotgun (WGS) entry which is preliminary data.</text>
</comment>
<evidence type="ECO:0000256" key="3">
    <source>
        <dbReference type="ARBA" id="ARBA00013168"/>
    </source>
</evidence>
<evidence type="ECO:0000256" key="5">
    <source>
        <dbReference type="ARBA" id="ARBA00022598"/>
    </source>
</evidence>
<evidence type="ECO:0000256" key="13">
    <source>
        <dbReference type="SAM" id="Coils"/>
    </source>
</evidence>
<keyword evidence="5 15" id="KW-0436">Ligase</keyword>
<dbReference type="Gene3D" id="2.40.30.130">
    <property type="match status" value="1"/>
</dbReference>
<evidence type="ECO:0000256" key="8">
    <source>
        <dbReference type="ARBA" id="ARBA00022833"/>
    </source>
</evidence>
<dbReference type="GO" id="GO:0002161">
    <property type="term" value="F:aminoacyl-tRNA deacylase activity"/>
    <property type="evidence" value="ECO:0007669"/>
    <property type="project" value="TreeGrafter"/>
</dbReference>
<dbReference type="AlphaFoldDB" id="D9PFR3"/>
<evidence type="ECO:0000256" key="9">
    <source>
        <dbReference type="ARBA" id="ARBA00022840"/>
    </source>
</evidence>
<evidence type="ECO:0000256" key="1">
    <source>
        <dbReference type="ARBA" id="ARBA00001947"/>
    </source>
</evidence>
<dbReference type="Gene3D" id="3.30.54.20">
    <property type="match status" value="1"/>
</dbReference>
<dbReference type="Pfam" id="PF07973">
    <property type="entry name" value="tRNA_SAD"/>
    <property type="match status" value="1"/>
</dbReference>
<organism evidence="15">
    <name type="scientific">sediment metagenome</name>
    <dbReference type="NCBI Taxonomy" id="749907"/>
    <lineage>
        <taxon>unclassified sequences</taxon>
        <taxon>metagenomes</taxon>
        <taxon>ecological metagenomes</taxon>
    </lineage>
</organism>
<dbReference type="FunFam" id="3.30.980.10:FF:000004">
    <property type="entry name" value="Alanine--tRNA ligase, cytoplasmic"/>
    <property type="match status" value="1"/>
</dbReference>
<dbReference type="InterPro" id="IPR018165">
    <property type="entry name" value="Ala-tRNA-synth_IIc_core"/>
</dbReference>
<dbReference type="PROSITE" id="PS50860">
    <property type="entry name" value="AA_TRNA_LIGASE_II_ALA"/>
    <property type="match status" value="1"/>
</dbReference>
<dbReference type="GO" id="GO:0005524">
    <property type="term" value="F:ATP binding"/>
    <property type="evidence" value="ECO:0007669"/>
    <property type="project" value="UniProtKB-KW"/>
</dbReference>
<dbReference type="SUPFAM" id="SSF55186">
    <property type="entry name" value="ThrRS/AlaRS common domain"/>
    <property type="match status" value="1"/>
</dbReference>
<keyword evidence="6" id="KW-0479">Metal-binding</keyword>
<dbReference type="EC" id="6.1.1.7" evidence="3"/>
<evidence type="ECO:0000259" key="14">
    <source>
        <dbReference type="PROSITE" id="PS50860"/>
    </source>
</evidence>
<keyword evidence="8" id="KW-0862">Zinc</keyword>
<feature type="domain" description="Alanyl-transfer RNA synthetases family profile" evidence="14">
    <location>
        <begin position="1"/>
        <end position="268"/>
    </location>
</feature>
<feature type="coiled-coil region" evidence="13">
    <location>
        <begin position="289"/>
        <end position="320"/>
    </location>
</feature>
<dbReference type="Pfam" id="PF01411">
    <property type="entry name" value="tRNA-synt_2c"/>
    <property type="match status" value="1"/>
</dbReference>
<keyword evidence="11" id="KW-0648">Protein biosynthesis</keyword>
<evidence type="ECO:0000313" key="15">
    <source>
        <dbReference type="EMBL" id="EFK97606.1"/>
    </source>
</evidence>
<dbReference type="GO" id="GO:0004813">
    <property type="term" value="F:alanine-tRNA ligase activity"/>
    <property type="evidence" value="ECO:0007669"/>
    <property type="project" value="UniProtKB-EC"/>
</dbReference>
<dbReference type="InterPro" id="IPR012947">
    <property type="entry name" value="tRNA_SAD"/>
</dbReference>
<dbReference type="EMBL" id="ADZX01000110">
    <property type="protein sequence ID" value="EFK97606.1"/>
    <property type="molecule type" value="Genomic_DNA"/>
</dbReference>
<reference evidence="15" key="2">
    <citation type="journal article" date="2011" name="Microb. Ecol.">
        <title>Taxonomic and Functional Metagenomic Profiling of the Microbial Community in the Anoxic Sediment of a Sub-saline Shallow Lake (Laguna de Carrizo, Central Spain).</title>
        <authorList>
            <person name="Ferrer M."/>
            <person name="Guazzaroni M.E."/>
            <person name="Richter M."/>
            <person name="Garcia-Salamanca A."/>
            <person name="Yarza P."/>
            <person name="Suarez-Suarez A."/>
            <person name="Solano J."/>
            <person name="Alcaide M."/>
            <person name="van Dillewijn P."/>
            <person name="Molina-Henares M.A."/>
            <person name="Lopez-Cortes N."/>
            <person name="Al-Ramahi Y."/>
            <person name="Guerrero C."/>
            <person name="Acosta A."/>
            <person name="de Eugenio L.I."/>
            <person name="Martinez V."/>
            <person name="Marques S."/>
            <person name="Rojo F."/>
            <person name="Santero E."/>
            <person name="Genilloud O."/>
            <person name="Perez-Perez J."/>
            <person name="Rossello-Mora R."/>
            <person name="Ramos J.L."/>
        </authorList>
    </citation>
    <scope>NUCLEOTIDE SEQUENCE</scope>
</reference>
<evidence type="ECO:0000256" key="10">
    <source>
        <dbReference type="ARBA" id="ARBA00022884"/>
    </source>
</evidence>
<dbReference type="PANTHER" id="PTHR11777:SF9">
    <property type="entry name" value="ALANINE--TRNA LIGASE, CYTOPLASMIC"/>
    <property type="match status" value="1"/>
</dbReference>
<comment type="similarity">
    <text evidence="2">Belongs to the class-II aminoacyl-tRNA synthetase family.</text>
</comment>
<dbReference type="InterPro" id="IPR050058">
    <property type="entry name" value="Ala-tRNA_ligase"/>
</dbReference>
<evidence type="ECO:0000256" key="12">
    <source>
        <dbReference type="ARBA" id="ARBA00023146"/>
    </source>
</evidence>
<evidence type="ECO:0000256" key="11">
    <source>
        <dbReference type="ARBA" id="ARBA00022917"/>
    </source>
</evidence>
<comment type="cofactor">
    <cofactor evidence="1">
        <name>Zn(2+)</name>
        <dbReference type="ChEBI" id="CHEBI:29105"/>
    </cofactor>
</comment>
<evidence type="ECO:0000256" key="2">
    <source>
        <dbReference type="ARBA" id="ARBA00008226"/>
    </source>
</evidence>
<keyword evidence="4" id="KW-0820">tRNA-binding</keyword>
<evidence type="ECO:0000256" key="7">
    <source>
        <dbReference type="ARBA" id="ARBA00022741"/>
    </source>
</evidence>
<gene>
    <name evidence="15" type="primary">alaS</name>
    <name evidence="15" type="ORF">LDC_0356</name>
</gene>
<evidence type="ECO:0000256" key="4">
    <source>
        <dbReference type="ARBA" id="ARBA00022555"/>
    </source>
</evidence>
<dbReference type="Gene3D" id="3.30.980.10">
    <property type="entry name" value="Threonyl-trna Synthetase, Chain A, domain 2"/>
    <property type="match status" value="1"/>
</dbReference>
<keyword evidence="9" id="KW-0067">ATP-binding</keyword>
<keyword evidence="7" id="KW-0547">Nucleotide-binding</keyword>
<evidence type="ECO:0000256" key="6">
    <source>
        <dbReference type="ARBA" id="ARBA00022723"/>
    </source>
</evidence>
<dbReference type="GO" id="GO:0005829">
    <property type="term" value="C:cytosol"/>
    <property type="evidence" value="ECO:0007669"/>
    <property type="project" value="TreeGrafter"/>
</dbReference>
<dbReference type="FunFam" id="3.30.54.20:FF:000001">
    <property type="entry name" value="Alanine--tRNA ligase"/>
    <property type="match status" value="1"/>
</dbReference>
<dbReference type="GO" id="GO:0046872">
    <property type="term" value="F:metal ion binding"/>
    <property type="evidence" value="ECO:0007669"/>
    <property type="project" value="UniProtKB-KW"/>
</dbReference>
<dbReference type="GO" id="GO:0006419">
    <property type="term" value="P:alanyl-tRNA aminoacylation"/>
    <property type="evidence" value="ECO:0007669"/>
    <property type="project" value="InterPro"/>
</dbReference>